<keyword evidence="4" id="KW-1185">Reference proteome</keyword>
<dbReference type="PANTHER" id="PTHR46825">
    <property type="entry name" value="D-ALANYL-D-ALANINE-CARBOXYPEPTIDASE/ENDOPEPTIDASE AMPH"/>
    <property type="match status" value="1"/>
</dbReference>
<dbReference type="Pfam" id="PF00144">
    <property type="entry name" value="Beta-lactamase"/>
    <property type="match status" value="1"/>
</dbReference>
<dbReference type="RefSeq" id="WP_151693354.1">
    <property type="nucleotide sequence ID" value="NZ_BMGX01000001.1"/>
</dbReference>
<dbReference type="Gene3D" id="3.40.710.10">
    <property type="entry name" value="DD-peptidase/beta-lactamase superfamily"/>
    <property type="match status" value="1"/>
</dbReference>
<dbReference type="InterPro" id="IPR050491">
    <property type="entry name" value="AmpC-like"/>
</dbReference>
<dbReference type="AlphaFoldDB" id="A0A6L3ZDK2"/>
<evidence type="ECO:0000313" key="3">
    <source>
        <dbReference type="EMBL" id="KAB2815925.1"/>
    </source>
</evidence>
<dbReference type="Proteomes" id="UP000484164">
    <property type="component" value="Unassembled WGS sequence"/>
</dbReference>
<sequence>MKLHACLLPLFALSSFVAFGQTEYKEKLDSLFDILEANNMSMNSVSIFENGSEVYARSIGFENVEKDIQASGETKYRIGSISKTFTATMIVKLADAGALSLGDKLSDFYPQIEYAEDISIEDLLRHQSGIFNFTNADDFSTYMYTEQSKEQLLERIAKYGSVFKPREKSEYSNSNYVLLTFILEDVTGERYSELLKEEICEPCALLNTYLGSDVSEVNHEAYSYFYSGEWTRIPSSDMSIPLGAGAIISTPKELNQFYTCLFKGYVLERSSVTRMATDVNGYGMGMFPHTYGKHEGYGHTGGIDGFQSHVVYFPEDHTSFAVTVNGPGYEDIMEAMVKIYHGEEFELPTIAESVEVDPALLEAYAGAYKSDNFPLAISVSLKEGELVAQATGQGAFPLRAESNTRFVFNAAGIVMTFNKEENSFTLEQGGGTYLFVKQ</sequence>
<dbReference type="InterPro" id="IPR001466">
    <property type="entry name" value="Beta-lactam-related"/>
</dbReference>
<dbReference type="SUPFAM" id="SSF56601">
    <property type="entry name" value="beta-lactamase/transpeptidase-like"/>
    <property type="match status" value="1"/>
</dbReference>
<dbReference type="PANTHER" id="PTHR46825:SF7">
    <property type="entry name" value="D-ALANYL-D-ALANINE CARBOXYPEPTIDASE"/>
    <property type="match status" value="1"/>
</dbReference>
<evidence type="ECO:0000259" key="2">
    <source>
        <dbReference type="Pfam" id="PF00144"/>
    </source>
</evidence>
<comment type="caution">
    <text evidence="3">The sequence shown here is derived from an EMBL/GenBank/DDBJ whole genome shotgun (WGS) entry which is preliminary data.</text>
</comment>
<reference evidence="3 4" key="1">
    <citation type="submission" date="2019-10" db="EMBL/GenBank/DDBJ databases">
        <title>Genome sequence of Phaeocystidibacter marisrubri JCM30614 (type strain).</title>
        <authorList>
            <person name="Bowman J.P."/>
        </authorList>
    </citation>
    <scope>NUCLEOTIDE SEQUENCE [LARGE SCALE GENOMIC DNA]</scope>
    <source>
        <strain evidence="3 4">JCM 30614</strain>
    </source>
</reference>
<proteinExistence type="predicted"/>
<feature type="domain" description="Beta-lactamase-related" evidence="2">
    <location>
        <begin position="44"/>
        <end position="329"/>
    </location>
</feature>
<dbReference type="OrthoDB" id="9793489at2"/>
<protein>
    <submittedName>
        <fullName evidence="3">Beta-lactamase family protein</fullName>
    </submittedName>
</protein>
<evidence type="ECO:0000313" key="4">
    <source>
        <dbReference type="Proteomes" id="UP000484164"/>
    </source>
</evidence>
<accession>A0A6L3ZDK2</accession>
<feature type="signal peptide" evidence="1">
    <location>
        <begin position="1"/>
        <end position="20"/>
    </location>
</feature>
<keyword evidence="1" id="KW-0732">Signal</keyword>
<feature type="chain" id="PRO_5027062828" evidence="1">
    <location>
        <begin position="21"/>
        <end position="438"/>
    </location>
</feature>
<organism evidence="3 4">
    <name type="scientific">Phaeocystidibacter marisrubri</name>
    <dbReference type="NCBI Taxonomy" id="1577780"/>
    <lineage>
        <taxon>Bacteria</taxon>
        <taxon>Pseudomonadati</taxon>
        <taxon>Bacteroidota</taxon>
        <taxon>Flavobacteriia</taxon>
        <taxon>Flavobacteriales</taxon>
        <taxon>Phaeocystidibacteraceae</taxon>
        <taxon>Phaeocystidibacter</taxon>
    </lineage>
</organism>
<dbReference type="InterPro" id="IPR012338">
    <property type="entry name" value="Beta-lactam/transpept-like"/>
</dbReference>
<dbReference type="EMBL" id="WBVQ01000002">
    <property type="protein sequence ID" value="KAB2815925.1"/>
    <property type="molecule type" value="Genomic_DNA"/>
</dbReference>
<name>A0A6L3ZDK2_9FLAO</name>
<evidence type="ECO:0000256" key="1">
    <source>
        <dbReference type="SAM" id="SignalP"/>
    </source>
</evidence>
<gene>
    <name evidence="3" type="ORF">F8C82_09520</name>
</gene>